<dbReference type="PANTHER" id="PTHR10430:SF16">
    <property type="entry name" value="PEROXIREDOXIN-5, MITOCHONDRIAL"/>
    <property type="match status" value="1"/>
</dbReference>
<feature type="domain" description="Thioredoxin" evidence="7">
    <location>
        <begin position="3"/>
        <end position="163"/>
    </location>
</feature>
<keyword evidence="1 6" id="KW-0575">Peroxidase</keyword>
<evidence type="ECO:0000259" key="7">
    <source>
        <dbReference type="PROSITE" id="PS51352"/>
    </source>
</evidence>
<dbReference type="RefSeq" id="WP_395118208.1">
    <property type="nucleotide sequence ID" value="NZ_CP170721.1"/>
</dbReference>
<dbReference type="SUPFAM" id="SSF52833">
    <property type="entry name" value="Thioredoxin-like"/>
    <property type="match status" value="1"/>
</dbReference>
<feature type="active site" description="Cysteine sulfenic acid (-SOH) intermediate" evidence="5">
    <location>
        <position position="48"/>
    </location>
</feature>
<dbReference type="FunFam" id="3.40.30.10:FF:000020">
    <property type="entry name" value="Peroxiredoxin"/>
    <property type="match status" value="1"/>
</dbReference>
<dbReference type="GO" id="GO:0005737">
    <property type="term" value="C:cytoplasm"/>
    <property type="evidence" value="ECO:0007669"/>
    <property type="project" value="TreeGrafter"/>
</dbReference>
<dbReference type="EMBL" id="CP170721">
    <property type="protein sequence ID" value="XIA20054.1"/>
    <property type="molecule type" value="Genomic_DNA"/>
</dbReference>
<dbReference type="GO" id="GO:0045454">
    <property type="term" value="P:cell redox homeostasis"/>
    <property type="evidence" value="ECO:0007669"/>
    <property type="project" value="TreeGrafter"/>
</dbReference>
<dbReference type="InterPro" id="IPR013766">
    <property type="entry name" value="Thioredoxin_domain"/>
</dbReference>
<dbReference type="InterPro" id="IPR013740">
    <property type="entry name" value="Redoxin"/>
</dbReference>
<comment type="catalytic activity">
    <reaction evidence="6">
        <text>a hydroperoxide + 2 glutathione = an alcohol + glutathione disulfide + H2O</text>
        <dbReference type="Rhea" id="RHEA:62632"/>
        <dbReference type="ChEBI" id="CHEBI:15377"/>
        <dbReference type="ChEBI" id="CHEBI:30879"/>
        <dbReference type="ChEBI" id="CHEBI:35924"/>
        <dbReference type="ChEBI" id="CHEBI:57925"/>
        <dbReference type="ChEBI" id="CHEBI:58297"/>
        <dbReference type="EC" id="1.11.1.27"/>
    </reaction>
</comment>
<accession>A0AB74V023</accession>
<sequence>MTIQPGDTLPDVAIKMIDGDIRPVHTGALFGGRKAVLFGVPGAFTPTCSNHHLPGYVAAFAEFQARGIAVMCLAVNDAYVMQAWAAAQHVPRGLLMLADGNASFTRALGLELDGSDFGMGIRARRFALYAEDGVVRELQLEAPGELRVSTAEAMLAAIGQAPGAPHGG</sequence>
<evidence type="ECO:0000313" key="8">
    <source>
        <dbReference type="EMBL" id="XIA20054.1"/>
    </source>
</evidence>
<reference evidence="8" key="1">
    <citation type="submission" date="2024-10" db="EMBL/GenBank/DDBJ databases">
        <authorList>
            <person name="Lesea H.P."/>
            <person name="Kuehl J.V."/>
            <person name="Chandonia J.-M."/>
        </authorList>
    </citation>
    <scope>NUCLEOTIDE SEQUENCE</scope>
    <source>
        <strain evidence="8">FW102-FHT14D07</strain>
    </source>
</reference>
<keyword evidence="2 6" id="KW-0049">Antioxidant</keyword>
<dbReference type="PANTHER" id="PTHR10430">
    <property type="entry name" value="PEROXIREDOXIN"/>
    <property type="match status" value="1"/>
</dbReference>
<dbReference type="EC" id="1.11.1.27" evidence="6"/>
<dbReference type="Pfam" id="PF08534">
    <property type="entry name" value="Redoxin"/>
    <property type="match status" value="1"/>
</dbReference>
<evidence type="ECO:0000256" key="5">
    <source>
        <dbReference type="PIRSR" id="PIRSR637944-1"/>
    </source>
</evidence>
<proteinExistence type="inferred from homology"/>
<evidence type="ECO:0000256" key="4">
    <source>
        <dbReference type="ARBA" id="ARBA00023284"/>
    </source>
</evidence>
<dbReference type="CDD" id="cd03013">
    <property type="entry name" value="PRX5_like"/>
    <property type="match status" value="1"/>
</dbReference>
<dbReference type="Gene3D" id="3.40.30.10">
    <property type="entry name" value="Glutaredoxin"/>
    <property type="match status" value="1"/>
</dbReference>
<evidence type="ECO:0000256" key="1">
    <source>
        <dbReference type="ARBA" id="ARBA00022559"/>
    </source>
</evidence>
<dbReference type="AlphaFoldDB" id="A0AB74V023"/>
<dbReference type="GO" id="GO:0008379">
    <property type="term" value="F:thioredoxin peroxidase activity"/>
    <property type="evidence" value="ECO:0007669"/>
    <property type="project" value="InterPro"/>
</dbReference>
<dbReference type="InterPro" id="IPR036249">
    <property type="entry name" value="Thioredoxin-like_sf"/>
</dbReference>
<dbReference type="GO" id="GO:0034599">
    <property type="term" value="P:cellular response to oxidative stress"/>
    <property type="evidence" value="ECO:0007669"/>
    <property type="project" value="InterPro"/>
</dbReference>
<dbReference type="GO" id="GO:0042744">
    <property type="term" value="P:hydrogen peroxide catabolic process"/>
    <property type="evidence" value="ECO:0007669"/>
    <property type="project" value="TreeGrafter"/>
</dbReference>
<name>A0AB74V023_9GAMM</name>
<dbReference type="PROSITE" id="PS51352">
    <property type="entry name" value="THIOREDOXIN_2"/>
    <property type="match status" value="1"/>
</dbReference>
<comment type="similarity">
    <text evidence="6">Belongs to the peroxiredoxin family. Prx5 subfamily.</text>
</comment>
<evidence type="ECO:0000256" key="6">
    <source>
        <dbReference type="RuleBase" id="RU366011"/>
    </source>
</evidence>
<dbReference type="InterPro" id="IPR037944">
    <property type="entry name" value="PRX5-like"/>
</dbReference>
<comment type="function">
    <text evidence="6">Thiol-specific peroxidase that catalyzes the reduction of hydrogen peroxide and organic hydroperoxides to water and alcohols, respectively. Plays a role in cell protection against oxidative stress by detoxifying peroxides.</text>
</comment>
<organism evidence="8">
    <name type="scientific">Rhodanobacter sp. FW102-FHT14D07</name>
    <dbReference type="NCBI Taxonomy" id="3351462"/>
    <lineage>
        <taxon>Bacteria</taxon>
        <taxon>Pseudomonadati</taxon>
        <taxon>Pseudomonadota</taxon>
        <taxon>Gammaproteobacteria</taxon>
        <taxon>Lysobacterales</taxon>
        <taxon>Rhodanobacteraceae</taxon>
        <taxon>Rhodanobacter</taxon>
    </lineage>
</organism>
<keyword evidence="3 6" id="KW-0560">Oxidoreductase</keyword>
<keyword evidence="4 6" id="KW-0676">Redox-active center</keyword>
<evidence type="ECO:0000256" key="2">
    <source>
        <dbReference type="ARBA" id="ARBA00022862"/>
    </source>
</evidence>
<evidence type="ECO:0000256" key="3">
    <source>
        <dbReference type="ARBA" id="ARBA00023002"/>
    </source>
</evidence>
<gene>
    <name evidence="8" type="ORF">ACFYG5_08010</name>
</gene>
<protein>
    <recommendedName>
        <fullName evidence="6">Glutathione-dependent peroxiredoxin</fullName>
        <ecNumber evidence="6">1.11.1.27</ecNumber>
    </recommendedName>
</protein>